<gene>
    <name evidence="4" type="ORF">BZL30_2668</name>
</gene>
<feature type="domain" description="Transposase IS110-like N-terminal" evidence="2">
    <location>
        <begin position="2"/>
        <end position="157"/>
    </location>
</feature>
<dbReference type="GO" id="GO:0003677">
    <property type="term" value="F:DNA binding"/>
    <property type="evidence" value="ECO:0007669"/>
    <property type="project" value="InterPro"/>
</dbReference>
<dbReference type="Proteomes" id="UP000189229">
    <property type="component" value="Unassembled WGS sequence"/>
</dbReference>
<evidence type="ECO:0000256" key="1">
    <source>
        <dbReference type="SAM" id="MobiDB-lite"/>
    </source>
</evidence>
<dbReference type="Pfam" id="PF02371">
    <property type="entry name" value="Transposase_20"/>
    <property type="match status" value="1"/>
</dbReference>
<comment type="caution">
    <text evidence="4">The sequence shown here is derived from an EMBL/GenBank/DDBJ whole genome shotgun (WGS) entry which is preliminary data.</text>
</comment>
<evidence type="ECO:0000313" key="4">
    <source>
        <dbReference type="EMBL" id="OOK79138.1"/>
    </source>
</evidence>
<dbReference type="GO" id="GO:0006313">
    <property type="term" value="P:DNA transposition"/>
    <property type="evidence" value="ECO:0007669"/>
    <property type="project" value="InterPro"/>
</dbReference>
<organism evidence="4 5">
    <name type="scientific">Mycobacterium kansasii</name>
    <dbReference type="NCBI Taxonomy" id="1768"/>
    <lineage>
        <taxon>Bacteria</taxon>
        <taxon>Bacillati</taxon>
        <taxon>Actinomycetota</taxon>
        <taxon>Actinomycetes</taxon>
        <taxon>Mycobacteriales</taxon>
        <taxon>Mycobacteriaceae</taxon>
        <taxon>Mycobacterium</taxon>
    </lineage>
</organism>
<sequence length="423" mass="45609">MGDDWAEDHHDVWVMNEAGRRLASRRLSEGITGMRQLHELIGVHAEEPDQVVVGIETDRGLWVQALVAAGYQVFAINPLAVARYRDRHHVSGAKSDVSDAKLLADLVRTDRHNHRPLAGDSAEVEAIKVLARAHQSLIWARVRHTNALRSALREYYPAALAAFEDLDHGDALGVLGRAPTPDTGAKLSLSAIQSALKRGGRQRYIASRAKEIQAALRSQQLTAPPTVATAFAATTRAAVAIIAELNRQITELETSLAAHFEAHPDADIYRSLPGLGVVLGARVLGEFGDDPNRYTDAKSRKNYAGTSPLTVASGKKCRVVARYIRNSRLYDAIDQWAFCAFPPARAPAPSTISASGLKTATTKPYAPSATASSASCTAASATTPSTTKTEPGPTEPHRRLTTYKPGMSRPGQNAGSIGWPERR</sequence>
<dbReference type="PANTHER" id="PTHR33055">
    <property type="entry name" value="TRANSPOSASE FOR INSERTION SEQUENCE ELEMENT IS1111A"/>
    <property type="match status" value="1"/>
</dbReference>
<feature type="domain" description="Transposase IS116/IS110/IS902 C-terminal" evidence="3">
    <location>
        <begin position="269"/>
        <end position="339"/>
    </location>
</feature>
<evidence type="ECO:0000259" key="3">
    <source>
        <dbReference type="Pfam" id="PF02371"/>
    </source>
</evidence>
<dbReference type="EMBL" id="MVBM01000002">
    <property type="protein sequence ID" value="OOK79138.1"/>
    <property type="molecule type" value="Genomic_DNA"/>
</dbReference>
<dbReference type="InterPro" id="IPR002525">
    <property type="entry name" value="Transp_IS110-like_N"/>
</dbReference>
<protein>
    <submittedName>
        <fullName evidence="4">Transposase IS116/IS110/IS902 family protein</fullName>
    </submittedName>
</protein>
<dbReference type="InterPro" id="IPR003346">
    <property type="entry name" value="Transposase_20"/>
</dbReference>
<proteinExistence type="predicted"/>
<dbReference type="AlphaFoldDB" id="A0A1V3XJ72"/>
<feature type="region of interest" description="Disordered" evidence="1">
    <location>
        <begin position="363"/>
        <end position="423"/>
    </location>
</feature>
<dbReference type="InterPro" id="IPR047650">
    <property type="entry name" value="Transpos_IS110"/>
</dbReference>
<accession>A0A1V3XJ72</accession>
<evidence type="ECO:0000313" key="5">
    <source>
        <dbReference type="Proteomes" id="UP000189229"/>
    </source>
</evidence>
<dbReference type="Pfam" id="PF01548">
    <property type="entry name" value="DEDD_Tnp_IS110"/>
    <property type="match status" value="1"/>
</dbReference>
<evidence type="ECO:0000259" key="2">
    <source>
        <dbReference type="Pfam" id="PF01548"/>
    </source>
</evidence>
<reference evidence="4 5" key="1">
    <citation type="submission" date="2017-02" db="EMBL/GenBank/DDBJ databases">
        <title>Complete genome sequences of Mycobacterium kansasii strains isolated from rhesus macaques.</title>
        <authorList>
            <person name="Panda A."/>
            <person name="Nagaraj S."/>
            <person name="Zhao X."/>
            <person name="Tettelin H."/>
            <person name="Detolla L.J."/>
        </authorList>
    </citation>
    <scope>NUCLEOTIDE SEQUENCE [LARGE SCALE GENOMIC DNA]</scope>
    <source>
        <strain evidence="4 5">11-3813</strain>
    </source>
</reference>
<dbReference type="GO" id="GO:0004803">
    <property type="term" value="F:transposase activity"/>
    <property type="evidence" value="ECO:0007669"/>
    <property type="project" value="InterPro"/>
</dbReference>
<feature type="compositionally biased region" description="Low complexity" evidence="1">
    <location>
        <begin position="363"/>
        <end position="392"/>
    </location>
</feature>
<dbReference type="NCBIfam" id="NF033542">
    <property type="entry name" value="transpos_IS110"/>
    <property type="match status" value="1"/>
</dbReference>
<dbReference type="PANTHER" id="PTHR33055:SF3">
    <property type="entry name" value="PUTATIVE TRANSPOSASE FOR IS117-RELATED"/>
    <property type="match status" value="1"/>
</dbReference>
<name>A0A1V3XJ72_MYCKA</name>